<name>A0A6A6QWU9_9PEZI</name>
<accession>A0A6A6QWU9</accession>
<keyword evidence="3" id="KW-1185">Reference proteome</keyword>
<feature type="compositionally biased region" description="Low complexity" evidence="1">
    <location>
        <begin position="242"/>
        <end position="261"/>
    </location>
</feature>
<dbReference type="AlphaFoldDB" id="A0A6A6QWU9"/>
<reference evidence="2" key="1">
    <citation type="journal article" date="2020" name="Stud. Mycol.">
        <title>101 Dothideomycetes genomes: a test case for predicting lifestyles and emergence of pathogens.</title>
        <authorList>
            <person name="Haridas S."/>
            <person name="Albert R."/>
            <person name="Binder M."/>
            <person name="Bloem J."/>
            <person name="Labutti K."/>
            <person name="Salamov A."/>
            <person name="Andreopoulos B."/>
            <person name="Baker S."/>
            <person name="Barry K."/>
            <person name="Bills G."/>
            <person name="Bluhm B."/>
            <person name="Cannon C."/>
            <person name="Castanera R."/>
            <person name="Culley D."/>
            <person name="Daum C."/>
            <person name="Ezra D."/>
            <person name="Gonzalez J."/>
            <person name="Henrissat B."/>
            <person name="Kuo A."/>
            <person name="Liang C."/>
            <person name="Lipzen A."/>
            <person name="Lutzoni F."/>
            <person name="Magnuson J."/>
            <person name="Mondo S."/>
            <person name="Nolan M."/>
            <person name="Ohm R."/>
            <person name="Pangilinan J."/>
            <person name="Park H.-J."/>
            <person name="Ramirez L."/>
            <person name="Alfaro M."/>
            <person name="Sun H."/>
            <person name="Tritt A."/>
            <person name="Yoshinaga Y."/>
            <person name="Zwiers L.-H."/>
            <person name="Turgeon B."/>
            <person name="Goodwin S."/>
            <person name="Spatafora J."/>
            <person name="Crous P."/>
            <person name="Grigoriev I."/>
        </authorList>
    </citation>
    <scope>NUCLEOTIDE SEQUENCE</scope>
    <source>
        <strain evidence="2">CBS 269.34</strain>
    </source>
</reference>
<feature type="region of interest" description="Disordered" evidence="1">
    <location>
        <begin position="14"/>
        <end position="60"/>
    </location>
</feature>
<feature type="compositionally biased region" description="Basic and acidic residues" evidence="1">
    <location>
        <begin position="420"/>
        <end position="434"/>
    </location>
</feature>
<sequence>MVDVQAPTQLQQWTFQKAAARPDRSDSAATSPDLYDTEAVKIPPTATTQSPDESDRPESFYQDRYLSSEEDLSPMEDFFDEDDVVFEGADCVSAKAVAMPGSNKAKACDMAVVVSYVSAGRPKIVDMTNLSPPMRQRSGRSASLVDLSAVFKANLANQTPRFSLSAGTPSKTLYNPASGPPPRKSFTPELSALRISTSPSSPRSSMPVSNESLHRPKTARASSSQYSQASRGSVRITTTLASNPSISSPSTASPFTPQTPSFLSSDPFATDSTSAASPIIKNAPHKRLRSLSRGLSLAKNAVLPTYKKVEPRDRVRVSGGGWGIIGESPITPRTPLTPMTPISAGPKAPIVSPKKGVKLVARGANEREPMFELPPLTRELELEEQRERAREERVKQLKKQLVPRGANERAPTLELPPCPDSDRESIRSTSDKVPTRRLKKRRSLMDFEKLTYLM</sequence>
<dbReference type="Proteomes" id="UP000799750">
    <property type="component" value="Unassembled WGS sequence"/>
</dbReference>
<evidence type="ECO:0000256" key="1">
    <source>
        <dbReference type="SAM" id="MobiDB-lite"/>
    </source>
</evidence>
<organism evidence="2 3">
    <name type="scientific">Lophium mytilinum</name>
    <dbReference type="NCBI Taxonomy" id="390894"/>
    <lineage>
        <taxon>Eukaryota</taxon>
        <taxon>Fungi</taxon>
        <taxon>Dikarya</taxon>
        <taxon>Ascomycota</taxon>
        <taxon>Pezizomycotina</taxon>
        <taxon>Dothideomycetes</taxon>
        <taxon>Pleosporomycetidae</taxon>
        <taxon>Mytilinidiales</taxon>
        <taxon>Mytilinidiaceae</taxon>
        <taxon>Lophium</taxon>
    </lineage>
</organism>
<gene>
    <name evidence="2" type="ORF">BU16DRAFT_336429</name>
</gene>
<feature type="region of interest" description="Disordered" evidence="1">
    <location>
        <begin position="387"/>
        <end position="437"/>
    </location>
</feature>
<feature type="compositionally biased region" description="Low complexity" evidence="1">
    <location>
        <begin position="219"/>
        <end position="233"/>
    </location>
</feature>
<dbReference type="OrthoDB" id="3926619at2759"/>
<evidence type="ECO:0000313" key="3">
    <source>
        <dbReference type="Proteomes" id="UP000799750"/>
    </source>
</evidence>
<dbReference type="EMBL" id="MU004187">
    <property type="protein sequence ID" value="KAF2496574.1"/>
    <property type="molecule type" value="Genomic_DNA"/>
</dbReference>
<proteinExistence type="predicted"/>
<protein>
    <submittedName>
        <fullName evidence="2">Uncharacterized protein</fullName>
    </submittedName>
</protein>
<feature type="compositionally biased region" description="Low complexity" evidence="1">
    <location>
        <begin position="196"/>
        <end position="211"/>
    </location>
</feature>
<feature type="region of interest" description="Disordered" evidence="1">
    <location>
        <begin position="161"/>
        <end position="277"/>
    </location>
</feature>
<feature type="compositionally biased region" description="Polar residues" evidence="1">
    <location>
        <begin position="161"/>
        <end position="175"/>
    </location>
</feature>
<evidence type="ECO:0000313" key="2">
    <source>
        <dbReference type="EMBL" id="KAF2496574.1"/>
    </source>
</evidence>